<dbReference type="EMBL" id="PEDL01000001">
    <property type="protein sequence ID" value="PHV72174.1"/>
    <property type="molecule type" value="Genomic_DNA"/>
</dbReference>
<reference evidence="1" key="1">
    <citation type="submission" date="2017-10" db="EMBL/GenBank/DDBJ databases">
        <title>Genome sequence of cellulolytic Lachnospiraceae bacterium XHS1971 isolated from hotspring sediment.</title>
        <authorList>
            <person name="Vasudevan G."/>
            <person name="Joshi A.J."/>
            <person name="Hivarkar S."/>
            <person name="Lanjekar V.B."/>
            <person name="Dhakephalkar P.K."/>
            <person name="Dagar S."/>
        </authorList>
    </citation>
    <scope>NUCLEOTIDE SEQUENCE</scope>
    <source>
        <strain evidence="1">XHS1971</strain>
    </source>
</reference>
<accession>A0AC61DG20</accession>
<comment type="caution">
    <text evidence="1">The sequence shown here is derived from an EMBL/GenBank/DDBJ whole genome shotgun (WGS) entry which is preliminary data.</text>
</comment>
<sequence>MDNHTYWIKRQEAKYLAGEKLITDYYKGLEKAFKQAQKEITNVVNAFYIRYANENNVTFQEAQKLLTRAEIGELQEFIDMAKEYMGEYNLELNNMSIKARITRYEALQKQIDVVLQKLYATEYEQKGREILQNAYTESYYRTWWNIDCYKGFHSEFAQINPVLIDELINYPFNGANYSARLWKQKDHMLYKLNESLTTMLIQGRNPKVLAPEFAKQFDAKTKDAYRLLHTEGSFIMEQATQKMYIEDGIEKYEWSATLDLRTCHDCSPLDGEVFDVGKGIVGETLPPKHNRCRCTTLPYFNDVDKYISERTARNPETGKSIQVWEDMKYDQWYDRYVKGVPEAELAEKKLKGLYEDRKQWNQYKEVLGKEVPQSIEAFQELKYTDNEKWKLLNTEYRKTNSYNTIIKNEPDITKDLVEISNRTSVSMVGLEYRLKTKESFIRKVNSDSMNSFDGDIISKTISNTNDVIRYTYQSDKNTFVDSYKSVCNSLVDKGYKTIKVKNTWLDKRNPYNGVNCIFEGLNGQRFEVQFHTPESFNLKNGDMHKLYEKMRLDTTSQEEKKNLTIKMFELSSKLERPLNIEQI</sequence>
<proteinExistence type="predicted"/>
<protein>
    <submittedName>
        <fullName evidence="1">Head morphogenesis protein</fullName>
    </submittedName>
</protein>
<dbReference type="Proteomes" id="UP000224460">
    <property type="component" value="Unassembled WGS sequence"/>
</dbReference>
<evidence type="ECO:0000313" key="1">
    <source>
        <dbReference type="EMBL" id="PHV72174.1"/>
    </source>
</evidence>
<organism evidence="1 2">
    <name type="scientific">Sporanaerobium hydrogeniformans</name>
    <dbReference type="NCBI Taxonomy" id="3072179"/>
    <lineage>
        <taxon>Bacteria</taxon>
        <taxon>Bacillati</taxon>
        <taxon>Bacillota</taxon>
        <taxon>Clostridia</taxon>
        <taxon>Lachnospirales</taxon>
        <taxon>Lachnospiraceae</taxon>
        <taxon>Sporanaerobium</taxon>
    </lineage>
</organism>
<keyword evidence="2" id="KW-1185">Reference proteome</keyword>
<name>A0AC61DG20_9FIRM</name>
<gene>
    <name evidence="1" type="ORF">CS063_01485</name>
</gene>
<evidence type="ECO:0000313" key="2">
    <source>
        <dbReference type="Proteomes" id="UP000224460"/>
    </source>
</evidence>